<gene>
    <name evidence="2" type="ORF">JMN32_12005</name>
</gene>
<sequence length="243" mass="27776">MNAEEYHLIEKYLNNDLTEDEQNDFDSRMEDEQFAKKVRVYKEVSESLKAQEKSKHGEEDLKLTLEAVSSEFFASSKKNGRTIPLRNIYWAAAACIVLALSFVFIISWPSGPNYNDYSDYEPLTLSSRSENQSLTMAAEEAFNGKKYTEAAKLLNQLLKADPENPRLKVYLAISYIEIDNYTAAENLLTDVAQGKSVFQSAASWYLALGYLRQDKTNACKKQLEQIPETSPYFNRSKELLDKL</sequence>
<organism evidence="2 3">
    <name type="scientific">Fulvivirga marina</name>
    <dbReference type="NCBI Taxonomy" id="2494733"/>
    <lineage>
        <taxon>Bacteria</taxon>
        <taxon>Pseudomonadati</taxon>
        <taxon>Bacteroidota</taxon>
        <taxon>Cytophagia</taxon>
        <taxon>Cytophagales</taxon>
        <taxon>Fulvivirgaceae</taxon>
        <taxon>Fulvivirga</taxon>
    </lineage>
</organism>
<dbReference type="RefSeq" id="WP_202856566.1">
    <property type="nucleotide sequence ID" value="NZ_JAEUGD010000042.1"/>
</dbReference>
<keyword evidence="1" id="KW-1133">Transmembrane helix</keyword>
<dbReference type="SUPFAM" id="SSF48452">
    <property type="entry name" value="TPR-like"/>
    <property type="match status" value="1"/>
</dbReference>
<keyword evidence="3" id="KW-1185">Reference proteome</keyword>
<accession>A0A937FXX7</accession>
<dbReference type="AlphaFoldDB" id="A0A937FXX7"/>
<name>A0A937FXX7_9BACT</name>
<evidence type="ECO:0000313" key="3">
    <source>
        <dbReference type="Proteomes" id="UP000614216"/>
    </source>
</evidence>
<dbReference type="Pfam" id="PF14559">
    <property type="entry name" value="TPR_19"/>
    <property type="match status" value="1"/>
</dbReference>
<evidence type="ECO:0000256" key="1">
    <source>
        <dbReference type="SAM" id="Phobius"/>
    </source>
</evidence>
<reference evidence="2" key="1">
    <citation type="submission" date="2021-01" db="EMBL/GenBank/DDBJ databases">
        <title>Fulvivirga kasyanovii gen. nov., sp nov., a novel member of the phylum Bacteroidetes isolated from seawater in a mussel farm.</title>
        <authorList>
            <person name="Zhao L.-H."/>
            <person name="Wang Z.-J."/>
        </authorList>
    </citation>
    <scope>NUCLEOTIDE SEQUENCE</scope>
    <source>
        <strain evidence="2">29W222</strain>
    </source>
</reference>
<dbReference type="InterPro" id="IPR011990">
    <property type="entry name" value="TPR-like_helical_dom_sf"/>
</dbReference>
<dbReference type="Gene3D" id="1.25.40.10">
    <property type="entry name" value="Tetratricopeptide repeat domain"/>
    <property type="match status" value="1"/>
</dbReference>
<protein>
    <submittedName>
        <fullName evidence="2">Tetratricopeptide repeat protein</fullName>
    </submittedName>
</protein>
<dbReference type="Proteomes" id="UP000614216">
    <property type="component" value="Unassembled WGS sequence"/>
</dbReference>
<keyword evidence="1" id="KW-0812">Transmembrane</keyword>
<evidence type="ECO:0000313" key="2">
    <source>
        <dbReference type="EMBL" id="MBL6447037.1"/>
    </source>
</evidence>
<feature type="transmembrane region" description="Helical" evidence="1">
    <location>
        <begin position="88"/>
        <end position="108"/>
    </location>
</feature>
<keyword evidence="1" id="KW-0472">Membrane</keyword>
<proteinExistence type="predicted"/>
<comment type="caution">
    <text evidence="2">The sequence shown here is derived from an EMBL/GenBank/DDBJ whole genome shotgun (WGS) entry which is preliminary data.</text>
</comment>
<dbReference type="EMBL" id="JAEUGD010000042">
    <property type="protein sequence ID" value="MBL6447037.1"/>
    <property type="molecule type" value="Genomic_DNA"/>
</dbReference>